<evidence type="ECO:0000256" key="6">
    <source>
        <dbReference type="ARBA" id="ARBA00023136"/>
    </source>
</evidence>
<dbReference type="GO" id="GO:0009330">
    <property type="term" value="C:DNA topoisomerase type II (double strand cut, ATP-hydrolyzing) complex"/>
    <property type="evidence" value="ECO:0007669"/>
    <property type="project" value="TreeGrafter"/>
</dbReference>
<feature type="compositionally biased region" description="Basic and acidic residues" evidence="9">
    <location>
        <begin position="935"/>
        <end position="948"/>
    </location>
</feature>
<dbReference type="Gene3D" id="3.90.199.10">
    <property type="entry name" value="Topoisomerase II, domain 5"/>
    <property type="match status" value="1"/>
</dbReference>
<keyword evidence="5 8" id="KW-0238">DNA-binding</keyword>
<dbReference type="PROSITE" id="PS52040">
    <property type="entry name" value="TOPO_IIA"/>
    <property type="match status" value="1"/>
</dbReference>
<dbReference type="InterPro" id="IPR013757">
    <property type="entry name" value="Topo_IIA_A_a_sf"/>
</dbReference>
<dbReference type="PANTHER" id="PTHR43493:SF9">
    <property type="entry name" value="DNA TOPOISOMERASE 4 SUBUNIT A"/>
    <property type="match status" value="1"/>
</dbReference>
<evidence type="ECO:0000256" key="8">
    <source>
        <dbReference type="PROSITE-ProRule" id="PRU01384"/>
    </source>
</evidence>
<dbReference type="Gene3D" id="1.10.268.10">
    <property type="entry name" value="Topoisomerase, domain 3"/>
    <property type="match status" value="1"/>
</dbReference>
<dbReference type="CDD" id="cd00187">
    <property type="entry name" value="TOP4c"/>
    <property type="match status" value="1"/>
</dbReference>
<keyword evidence="6" id="KW-0472">Membrane</keyword>
<reference evidence="11 12" key="1">
    <citation type="journal article" date="2014" name="PLoS ONE">
        <title>Reduction of Hydrogen Peroxide Accumulation and Toxicity by a Catalase from Mycoplasma iowae.</title>
        <authorList>
            <person name="Pritchard R.E."/>
            <person name="Prassinos A.J."/>
            <person name="Osborne J.D."/>
            <person name="Raviv Z."/>
            <person name="Balish M.F."/>
        </authorList>
    </citation>
    <scope>NUCLEOTIDE SEQUENCE [LARGE SCALE GENOMIC DNA]</scope>
    <source>
        <strain evidence="11 12">DK-CPA</strain>
    </source>
</reference>
<evidence type="ECO:0000256" key="3">
    <source>
        <dbReference type="ARBA" id="ARBA00022475"/>
    </source>
</evidence>
<dbReference type="SMART" id="SM00434">
    <property type="entry name" value="TOP4c"/>
    <property type="match status" value="1"/>
</dbReference>
<dbReference type="InterPro" id="IPR050220">
    <property type="entry name" value="Type_II_DNA_Topoisomerases"/>
</dbReference>
<name>A0A084U4C8_MALIO</name>
<dbReference type="NCBIfam" id="TIGR01061">
    <property type="entry name" value="parC_Gpos"/>
    <property type="match status" value="1"/>
</dbReference>
<dbReference type="Gene3D" id="2.120.10.90">
    <property type="entry name" value="DNA gyrase/topoisomerase IV, subunit A, C-terminal"/>
    <property type="match status" value="1"/>
</dbReference>
<dbReference type="Proteomes" id="UP000028523">
    <property type="component" value="Unassembled WGS sequence"/>
</dbReference>
<evidence type="ECO:0000313" key="11">
    <source>
        <dbReference type="EMBL" id="KFB07814.1"/>
    </source>
</evidence>
<proteinExistence type="predicted"/>
<feature type="region of interest" description="Disordered" evidence="9">
    <location>
        <begin position="935"/>
        <end position="1184"/>
    </location>
</feature>
<dbReference type="GO" id="GO:0005694">
    <property type="term" value="C:chromosome"/>
    <property type="evidence" value="ECO:0007669"/>
    <property type="project" value="InterPro"/>
</dbReference>
<dbReference type="AlphaFoldDB" id="A0A084U4C8"/>
<evidence type="ECO:0000256" key="9">
    <source>
        <dbReference type="SAM" id="MobiDB-lite"/>
    </source>
</evidence>
<comment type="caution">
    <text evidence="11">The sequence shown here is derived from an EMBL/GenBank/DDBJ whole genome shotgun (WGS) entry which is preliminary data.</text>
</comment>
<sequence>MEEKMSNIFDNNNKIWNRSLEDIMSESFGKYAKYIIQDRALPDIRDGLKPVQRRILYAMNELKIHHDKPYKKSARTVGEVIGKYHPHGDSSIYEAMVRMSQEWKNNIPLLDMQGNKGSLDGDGPAAMRYTECRLSLFGELMLEDIDKDTVKFIPNFDDSESEPSILPSLLPNVLVNGSTGIAAGYATNVPPFNLSEVLQGIIYRIKHNSCSIKEIASIIKGPDFPTGGIIQGKDGILEIFATGKGKFNIRARISETVKSNKKTKQLVVTEIPYETNKANIVKSIEELRINNELPGLKEVRDDSDKNGVSIVMEFETDKDLEIIKNFLYKKTQLQISYSANIILIKDRKPSQTNIIQIIDSYLEHANDIIIRSATFDLKKALNRKEILEGLIKAIKDIDKLIRLIKSSKSKDEAKQKIMASFGLNQNQAEAVVNLRLYVLTSYDTEKLINEYNELLKFIDIKKRLIEDQNYRNQFLIDKLNEFDKKLGFKRKTSIEDEIEDIAIEQTDIIEENHGVCIVTRDNYIKYIKDISITDVTLDKFKFKEGDIPVNMISLSTLETLVCLTSKGKCITIPAHKIKFTKAKDNGIHINEIITIDSFEKTIAIFAISKNSNIKTEVFVATKNSLVKRFMIEDLTMARNAKISSYIGLKSDDEVITAFVVKDEYKEVITVSKNGNGLRYQINEVPVVGRSASGVKNINLKDDDCVGALMPVEPDESFILLISNRGAKRIHFEDITLTSRAKIGKRILSQVESNPYLIHSGFMIGGRETIYLLDGNNKLHEKKVSDIPITDFTTRMNSFNDVSEISDASYLKKNQNLVLNSDDFNFEKLLEAKNELKQSEIEEEIDDEIDHELEKLISKKIPLTINVTKINIDDVVVSNNSKLDLSETKNHIIDHSNLNDKNQNNELDDANVNHLINDINDNKVNNEELLDDSKLSENDNIGIDEKYNDNENLDVETEVDSEVDKDSFEEEIVENDDSNEEYEDEYSDNEEESDEELEQTEEFYDEEEYSDEEYEDDSEELSDEEIEESDNEEEYEEEYSDQEIEESDNEEEYEEELSDDEYEDDSDELSDDEYEEELEETEESDDEEYEEEYSNEELEDDSNDDQDEYDESNDDEYEDESNEEFEETEEPDDEQEYSDEEIDNSDYEEEYEEEELEDSEEDSDDEYEEEKLEDSEEDSDDEYEE</sequence>
<dbReference type="GO" id="GO:0006265">
    <property type="term" value="P:DNA topological change"/>
    <property type="evidence" value="ECO:0007669"/>
    <property type="project" value="UniProtKB-UniRule"/>
</dbReference>
<dbReference type="InterPro" id="IPR005741">
    <property type="entry name" value="TopoIV_A_Gpos"/>
</dbReference>
<evidence type="ECO:0000256" key="7">
    <source>
        <dbReference type="ARBA" id="ARBA00023235"/>
    </source>
</evidence>
<dbReference type="GO" id="GO:0005737">
    <property type="term" value="C:cytoplasm"/>
    <property type="evidence" value="ECO:0007669"/>
    <property type="project" value="TreeGrafter"/>
</dbReference>
<comment type="catalytic activity">
    <reaction evidence="1 8">
        <text>ATP-dependent breakage, passage and rejoining of double-stranded DNA.</text>
        <dbReference type="EC" id="5.6.2.2"/>
    </reaction>
</comment>
<dbReference type="FunFam" id="1.10.268.10:FF:000001">
    <property type="entry name" value="DNA gyrase subunit A"/>
    <property type="match status" value="1"/>
</dbReference>
<evidence type="ECO:0000259" key="10">
    <source>
        <dbReference type="PROSITE" id="PS52040"/>
    </source>
</evidence>
<dbReference type="GO" id="GO:0034335">
    <property type="term" value="F:DNA negative supercoiling activity"/>
    <property type="evidence" value="ECO:0007669"/>
    <property type="project" value="UniProtKB-ARBA"/>
</dbReference>
<dbReference type="EMBL" id="AWQU01000060">
    <property type="protein sequence ID" value="KFB07814.1"/>
    <property type="molecule type" value="Genomic_DNA"/>
</dbReference>
<gene>
    <name evidence="11" type="primary">parC</name>
    <name evidence="11" type="ORF">P271_676</name>
</gene>
<dbReference type="InterPro" id="IPR035516">
    <property type="entry name" value="Gyrase/topoIV_suA_C"/>
</dbReference>
<dbReference type="SUPFAM" id="SSF101904">
    <property type="entry name" value="GyrA/ParC C-terminal domain-like"/>
    <property type="match status" value="1"/>
</dbReference>
<organism evidence="11 12">
    <name type="scientific">Malacoplasma iowae DK-CPA</name>
    <dbReference type="NCBI Taxonomy" id="1394179"/>
    <lineage>
        <taxon>Bacteria</taxon>
        <taxon>Bacillati</taxon>
        <taxon>Mycoplasmatota</taxon>
        <taxon>Mycoplasmoidales</taxon>
        <taxon>Mycoplasmoidaceae</taxon>
        <taxon>Malacoplasma</taxon>
    </lineage>
</organism>
<feature type="active site" description="O-(5'-phospho-DNA)-tyrosine intermediate" evidence="8">
    <location>
        <position position="129"/>
    </location>
</feature>
<evidence type="ECO:0000256" key="5">
    <source>
        <dbReference type="ARBA" id="ARBA00023125"/>
    </source>
</evidence>
<dbReference type="EC" id="5.6.2.2" evidence="2"/>
<dbReference type="InterPro" id="IPR006691">
    <property type="entry name" value="GyrA/parC_rep"/>
</dbReference>
<dbReference type="InterPro" id="IPR013758">
    <property type="entry name" value="Topo_IIA_A/C_ab"/>
</dbReference>
<dbReference type="GO" id="GO:0003677">
    <property type="term" value="F:DNA binding"/>
    <property type="evidence" value="ECO:0007669"/>
    <property type="project" value="UniProtKB-UniRule"/>
</dbReference>
<feature type="compositionally biased region" description="Acidic residues" evidence="9">
    <location>
        <begin position="950"/>
        <end position="1184"/>
    </location>
</feature>
<accession>A0A084U4C8</accession>
<evidence type="ECO:0000256" key="1">
    <source>
        <dbReference type="ARBA" id="ARBA00000185"/>
    </source>
</evidence>
<evidence type="ECO:0000313" key="12">
    <source>
        <dbReference type="Proteomes" id="UP000028523"/>
    </source>
</evidence>
<keyword evidence="4 8" id="KW-0799">Topoisomerase</keyword>
<dbReference type="InterPro" id="IPR002205">
    <property type="entry name" value="Topo_IIA_dom_A"/>
</dbReference>
<dbReference type="NCBIfam" id="NF004044">
    <property type="entry name" value="PRK05561.1"/>
    <property type="match status" value="1"/>
</dbReference>
<evidence type="ECO:0000256" key="4">
    <source>
        <dbReference type="ARBA" id="ARBA00023029"/>
    </source>
</evidence>
<keyword evidence="3" id="KW-1003">Cell membrane</keyword>
<protein>
    <recommendedName>
        <fullName evidence="2">DNA topoisomerase (ATP-hydrolyzing)</fullName>
        <ecNumber evidence="2">5.6.2.2</ecNumber>
    </recommendedName>
</protein>
<keyword evidence="12" id="KW-1185">Reference proteome</keyword>
<dbReference type="GO" id="GO:0005524">
    <property type="term" value="F:ATP binding"/>
    <property type="evidence" value="ECO:0007669"/>
    <property type="project" value="InterPro"/>
</dbReference>
<dbReference type="InterPro" id="IPR013760">
    <property type="entry name" value="Topo_IIA-like_dom_sf"/>
</dbReference>
<dbReference type="PANTHER" id="PTHR43493">
    <property type="entry name" value="DNA GYRASE/TOPOISOMERASE SUBUNIT A"/>
    <property type="match status" value="1"/>
</dbReference>
<dbReference type="SUPFAM" id="SSF56719">
    <property type="entry name" value="Type II DNA topoisomerase"/>
    <property type="match status" value="1"/>
</dbReference>
<feature type="non-terminal residue" evidence="11">
    <location>
        <position position="1184"/>
    </location>
</feature>
<dbReference type="Gene3D" id="3.30.1360.40">
    <property type="match status" value="1"/>
</dbReference>
<dbReference type="Pfam" id="PF03989">
    <property type="entry name" value="DNA_gyraseA_C"/>
    <property type="match status" value="3"/>
</dbReference>
<dbReference type="Pfam" id="PF00521">
    <property type="entry name" value="DNA_topoisoIV"/>
    <property type="match status" value="1"/>
</dbReference>
<evidence type="ECO:0000256" key="2">
    <source>
        <dbReference type="ARBA" id="ARBA00012895"/>
    </source>
</evidence>
<feature type="domain" description="Topo IIA-type catalytic" evidence="10">
    <location>
        <begin position="41"/>
        <end position="506"/>
    </location>
</feature>
<keyword evidence="7 8" id="KW-0413">Isomerase</keyword>